<evidence type="ECO:0000313" key="2">
    <source>
        <dbReference type="Proteomes" id="UP000813463"/>
    </source>
</evidence>
<accession>A0ABM3REB6</accession>
<evidence type="ECO:0000313" key="3">
    <source>
        <dbReference type="RefSeq" id="XP_056693954.1"/>
    </source>
</evidence>
<dbReference type="SUPFAM" id="SSF81383">
    <property type="entry name" value="F-box domain"/>
    <property type="match status" value="1"/>
</dbReference>
<dbReference type="SMART" id="SM00256">
    <property type="entry name" value="FBOX"/>
    <property type="match status" value="1"/>
</dbReference>
<dbReference type="InterPro" id="IPR006527">
    <property type="entry name" value="F-box-assoc_dom_typ1"/>
</dbReference>
<dbReference type="NCBIfam" id="TIGR01640">
    <property type="entry name" value="F_box_assoc_1"/>
    <property type="match status" value="1"/>
</dbReference>
<dbReference type="PANTHER" id="PTHR31672">
    <property type="entry name" value="BNACNNG10540D PROTEIN"/>
    <property type="match status" value="1"/>
</dbReference>
<dbReference type="PROSITE" id="PS50181">
    <property type="entry name" value="FBOX"/>
    <property type="match status" value="1"/>
</dbReference>
<organism evidence="2 3">
    <name type="scientific">Spinacia oleracea</name>
    <name type="common">Spinach</name>
    <dbReference type="NCBI Taxonomy" id="3562"/>
    <lineage>
        <taxon>Eukaryota</taxon>
        <taxon>Viridiplantae</taxon>
        <taxon>Streptophyta</taxon>
        <taxon>Embryophyta</taxon>
        <taxon>Tracheophyta</taxon>
        <taxon>Spermatophyta</taxon>
        <taxon>Magnoliopsida</taxon>
        <taxon>eudicotyledons</taxon>
        <taxon>Gunneridae</taxon>
        <taxon>Pentapetalae</taxon>
        <taxon>Caryophyllales</taxon>
        <taxon>Chenopodiaceae</taxon>
        <taxon>Chenopodioideae</taxon>
        <taxon>Anserineae</taxon>
        <taxon>Spinacia</taxon>
    </lineage>
</organism>
<reference evidence="2" key="1">
    <citation type="journal article" date="2021" name="Nat. Commun.">
        <title>Genomic analyses provide insights into spinach domestication and the genetic basis of agronomic traits.</title>
        <authorList>
            <person name="Cai X."/>
            <person name="Sun X."/>
            <person name="Xu C."/>
            <person name="Sun H."/>
            <person name="Wang X."/>
            <person name="Ge C."/>
            <person name="Zhang Z."/>
            <person name="Wang Q."/>
            <person name="Fei Z."/>
            <person name="Jiao C."/>
            <person name="Wang Q."/>
        </authorList>
    </citation>
    <scope>NUCLEOTIDE SEQUENCE [LARGE SCALE GENOMIC DNA]</scope>
    <source>
        <strain evidence="2">cv. Varoflay</strain>
    </source>
</reference>
<dbReference type="InterPro" id="IPR050796">
    <property type="entry name" value="SCF_F-box_component"/>
</dbReference>
<dbReference type="InterPro" id="IPR036047">
    <property type="entry name" value="F-box-like_dom_sf"/>
</dbReference>
<gene>
    <name evidence="3" type="primary">LOC130468922</name>
</gene>
<dbReference type="PANTHER" id="PTHR31672:SF13">
    <property type="entry name" value="F-BOX PROTEIN CPR30-LIKE"/>
    <property type="match status" value="1"/>
</dbReference>
<dbReference type="GeneID" id="130468922"/>
<dbReference type="RefSeq" id="XP_056693954.1">
    <property type="nucleotide sequence ID" value="XM_056837976.1"/>
</dbReference>
<keyword evidence="2" id="KW-1185">Reference proteome</keyword>
<sequence length="387" mass="44898">MAEANVIERGRWKFAANYNHNDGCLPQELTTEILLRLPTKSLVRFKLVSKLWSFLISNPNFIKSHSLNPNNMPLTLLYDSKYRLLKSVSLGKRDENLNLNPTVLEVNPCFLYIEEYLYDGILGSCHGLICTYSNQTKLIYLCNPLTKETKEISFPNPKIISYDCKDIRNMSWFDFVPSINDYKILLVFGTRTSNLRIHVYSMKDNKWRELNTSDFKSLVITGGYIGWERNVALINEKLHFVCFNFNHRTQFIAKFDLVQDIFELMPIILNDNNNNYRYCYGEFVDIVQGTISIHGRGRYILPGGSWVMEAWKLEKLFSLELSGFPIGFTSCGGLILRRPNPDDNHEYELVFVDLTQNPPSQIQLGRSERARYMLDYVETLVSPFSLP</sequence>
<dbReference type="InterPro" id="IPR001810">
    <property type="entry name" value="F-box_dom"/>
</dbReference>
<dbReference type="Proteomes" id="UP000813463">
    <property type="component" value="Chromosome 3"/>
</dbReference>
<evidence type="ECO:0000259" key="1">
    <source>
        <dbReference type="PROSITE" id="PS50181"/>
    </source>
</evidence>
<dbReference type="CDD" id="cd22157">
    <property type="entry name" value="F-box_AtFBW1-like"/>
    <property type="match status" value="1"/>
</dbReference>
<feature type="domain" description="F-box" evidence="1">
    <location>
        <begin position="19"/>
        <end position="65"/>
    </location>
</feature>
<protein>
    <submittedName>
        <fullName evidence="3">F-box/kelch-repeat protein At3g23880-like</fullName>
    </submittedName>
</protein>
<reference evidence="3" key="2">
    <citation type="submission" date="2025-08" db="UniProtKB">
        <authorList>
            <consortium name="RefSeq"/>
        </authorList>
    </citation>
    <scope>IDENTIFICATION</scope>
    <source>
        <tissue evidence="3">Leaf</tissue>
    </source>
</reference>
<dbReference type="Pfam" id="PF07734">
    <property type="entry name" value="FBA_1"/>
    <property type="match status" value="1"/>
</dbReference>
<dbReference type="Pfam" id="PF00646">
    <property type="entry name" value="F-box"/>
    <property type="match status" value="1"/>
</dbReference>
<name>A0ABM3REB6_SPIOL</name>
<dbReference type="Gene3D" id="1.20.1280.50">
    <property type="match status" value="1"/>
</dbReference>
<proteinExistence type="predicted"/>
<dbReference type="InterPro" id="IPR017451">
    <property type="entry name" value="F-box-assoc_interact_dom"/>
</dbReference>